<evidence type="ECO:0000313" key="13">
    <source>
        <dbReference type="Proteomes" id="UP000789508"/>
    </source>
</evidence>
<dbReference type="FunFam" id="1.10.357.20:FF:000001">
    <property type="entry name" value="Solute carrier family 41 member 2"/>
    <property type="match status" value="1"/>
</dbReference>
<feature type="domain" description="SLC41A/MgtE integral membrane" evidence="11">
    <location>
        <begin position="396"/>
        <end position="517"/>
    </location>
</feature>
<evidence type="ECO:0000256" key="10">
    <source>
        <dbReference type="SAM" id="Phobius"/>
    </source>
</evidence>
<dbReference type="PANTHER" id="PTHR16228">
    <property type="entry name" value="DIVALENT CATION TRANSPORTER SOLUTE CARRIER FAMILY 41"/>
    <property type="match status" value="1"/>
</dbReference>
<dbReference type="InterPro" id="IPR036739">
    <property type="entry name" value="SLC41_membr_dom_sf"/>
</dbReference>
<comment type="similarity">
    <text evidence="2">Belongs to the SLC41A transporter family.</text>
</comment>
<evidence type="ECO:0000256" key="2">
    <source>
        <dbReference type="ARBA" id="ARBA00009749"/>
    </source>
</evidence>
<keyword evidence="6 10" id="KW-1133">Transmembrane helix</keyword>
<comment type="subcellular location">
    <subcellularLocation>
        <location evidence="1">Membrane</location>
        <topology evidence="1">Multi-pass membrane protein</topology>
    </subcellularLocation>
</comment>
<keyword evidence="7" id="KW-0406">Ion transport</keyword>
<dbReference type="GO" id="GO:0005886">
    <property type="term" value="C:plasma membrane"/>
    <property type="evidence" value="ECO:0007669"/>
    <property type="project" value="TreeGrafter"/>
</dbReference>
<dbReference type="Gene3D" id="1.10.357.20">
    <property type="entry name" value="SLC41 divalent cation transporters, integral membrane domain"/>
    <property type="match status" value="2"/>
</dbReference>
<organism evidence="12 13">
    <name type="scientific">Ambispora leptoticha</name>
    <dbReference type="NCBI Taxonomy" id="144679"/>
    <lineage>
        <taxon>Eukaryota</taxon>
        <taxon>Fungi</taxon>
        <taxon>Fungi incertae sedis</taxon>
        <taxon>Mucoromycota</taxon>
        <taxon>Glomeromycotina</taxon>
        <taxon>Glomeromycetes</taxon>
        <taxon>Archaeosporales</taxon>
        <taxon>Ambisporaceae</taxon>
        <taxon>Ambispora</taxon>
    </lineage>
</organism>
<accession>A0A9N9D7B0</accession>
<evidence type="ECO:0000259" key="11">
    <source>
        <dbReference type="Pfam" id="PF01769"/>
    </source>
</evidence>
<feature type="transmembrane region" description="Helical" evidence="10">
    <location>
        <begin position="431"/>
        <end position="451"/>
    </location>
</feature>
<dbReference type="EMBL" id="CAJVPS010006487">
    <property type="protein sequence ID" value="CAG8625827.1"/>
    <property type="molecule type" value="Genomic_DNA"/>
</dbReference>
<evidence type="ECO:0000256" key="1">
    <source>
        <dbReference type="ARBA" id="ARBA00004141"/>
    </source>
</evidence>
<evidence type="ECO:0000256" key="8">
    <source>
        <dbReference type="ARBA" id="ARBA00023136"/>
    </source>
</evidence>
<keyword evidence="5" id="KW-0460">Magnesium</keyword>
<feature type="domain" description="SLC41A/MgtE integral membrane" evidence="11">
    <location>
        <begin position="185"/>
        <end position="319"/>
    </location>
</feature>
<evidence type="ECO:0000256" key="6">
    <source>
        <dbReference type="ARBA" id="ARBA00022989"/>
    </source>
</evidence>
<feature type="transmembrane region" description="Helical" evidence="10">
    <location>
        <begin position="502"/>
        <end position="528"/>
    </location>
</feature>
<keyword evidence="4 10" id="KW-0812">Transmembrane</keyword>
<sequence length="537" mass="60107">RDFSAGKIAEHDFQITFDKYHCIIKYHTKNKVELAQNYSDPLRVSTLSDEHHKKAIMSGLNHGGFVSSIKGKLGGGPRTMQRSEYFELGTKEGLEEEDETNWSSEDDDNNENKKLKKQRKTLLSTIHDTSEGGSADDEQPERSLAFEAIPPLLVAIIWSIITGSLLDIVKHWNSFTHVKELFILVPVLLNLKGNLEMNLASRMSTSANLGELDKPSVRDALVWGNLSLLQVQALIVGAVAGLFSFAEGLVFKPHENSFYESMLVVVAAMLCSALSSIIMGTFMCMLVILCRRFRINPDNIACPMASSLGDLLTLIILSVCGEFLLQYMETFTSTVLFILLAISIPYWVRLVWSNEYVRDLLTSGWSPLFLAMIISSMAGLILEQYIEKYSGLASLQPVLTALSGNLGSIYASRISTRLHSSGEENYRRSEIILFIIHIPIGILFMLITWWFDIGHVHLTWSLCIMYLFVSVASVSCTLLMAKKITLWLWHHKYDPDNYCLPYLTAVVDVMGTTLLVLSYLFLTAIGLASEEQTMGGE</sequence>
<feature type="transmembrane region" description="Helical" evidence="10">
    <location>
        <begin position="263"/>
        <end position="290"/>
    </location>
</feature>
<evidence type="ECO:0000256" key="7">
    <source>
        <dbReference type="ARBA" id="ARBA00023065"/>
    </source>
</evidence>
<evidence type="ECO:0000313" key="12">
    <source>
        <dbReference type="EMBL" id="CAG8625827.1"/>
    </source>
</evidence>
<feature type="compositionally biased region" description="Acidic residues" evidence="9">
    <location>
        <begin position="94"/>
        <end position="109"/>
    </location>
</feature>
<dbReference type="OrthoDB" id="666972at2759"/>
<name>A0A9N9D7B0_9GLOM</name>
<feature type="transmembrane region" description="Helical" evidence="10">
    <location>
        <begin position="220"/>
        <end position="243"/>
    </location>
</feature>
<dbReference type="InterPro" id="IPR045349">
    <property type="entry name" value="SLC41A1-3"/>
</dbReference>
<evidence type="ECO:0000256" key="4">
    <source>
        <dbReference type="ARBA" id="ARBA00022692"/>
    </source>
</evidence>
<evidence type="ECO:0000256" key="5">
    <source>
        <dbReference type="ARBA" id="ARBA00022842"/>
    </source>
</evidence>
<proteinExistence type="inferred from homology"/>
<dbReference type="AlphaFoldDB" id="A0A9N9D7B0"/>
<reference evidence="12" key="1">
    <citation type="submission" date="2021-06" db="EMBL/GenBank/DDBJ databases">
        <authorList>
            <person name="Kallberg Y."/>
            <person name="Tangrot J."/>
            <person name="Rosling A."/>
        </authorList>
    </citation>
    <scope>NUCLEOTIDE SEQUENCE</scope>
    <source>
        <strain evidence="12">FL130A</strain>
    </source>
</reference>
<dbReference type="SUPFAM" id="SSF161093">
    <property type="entry name" value="MgtE membrane domain-like"/>
    <property type="match status" value="2"/>
</dbReference>
<protein>
    <submittedName>
        <fullName evidence="12">11082_t:CDS:1</fullName>
    </submittedName>
</protein>
<feature type="transmembrane region" description="Helical" evidence="10">
    <location>
        <begin position="334"/>
        <end position="352"/>
    </location>
</feature>
<dbReference type="Pfam" id="PF01769">
    <property type="entry name" value="MgtE"/>
    <property type="match status" value="2"/>
</dbReference>
<feature type="non-terminal residue" evidence="12">
    <location>
        <position position="1"/>
    </location>
</feature>
<evidence type="ECO:0000256" key="9">
    <source>
        <dbReference type="SAM" id="MobiDB-lite"/>
    </source>
</evidence>
<feature type="transmembrane region" description="Helical" evidence="10">
    <location>
        <begin position="392"/>
        <end position="411"/>
    </location>
</feature>
<dbReference type="InterPro" id="IPR006667">
    <property type="entry name" value="SLC41_membr_dom"/>
</dbReference>
<comment type="caution">
    <text evidence="12">The sequence shown here is derived from an EMBL/GenBank/DDBJ whole genome shotgun (WGS) entry which is preliminary data.</text>
</comment>
<keyword evidence="8 10" id="KW-0472">Membrane</keyword>
<dbReference type="Proteomes" id="UP000789508">
    <property type="component" value="Unassembled WGS sequence"/>
</dbReference>
<keyword evidence="13" id="KW-1185">Reference proteome</keyword>
<feature type="region of interest" description="Disordered" evidence="9">
    <location>
        <begin position="93"/>
        <end position="116"/>
    </location>
</feature>
<gene>
    <name evidence="12" type="ORF">ALEPTO_LOCUS9155</name>
</gene>
<feature type="transmembrane region" description="Helical" evidence="10">
    <location>
        <begin position="364"/>
        <end position="386"/>
    </location>
</feature>
<evidence type="ECO:0000256" key="3">
    <source>
        <dbReference type="ARBA" id="ARBA00022448"/>
    </source>
</evidence>
<dbReference type="PANTHER" id="PTHR16228:SF7">
    <property type="entry name" value="SLC41A_MGTE INTEGRAL MEMBRANE DOMAIN-CONTAINING PROTEIN"/>
    <property type="match status" value="1"/>
</dbReference>
<feature type="transmembrane region" description="Helical" evidence="10">
    <location>
        <begin position="457"/>
        <end position="481"/>
    </location>
</feature>
<dbReference type="GO" id="GO:0008324">
    <property type="term" value="F:monoatomic cation transmembrane transporter activity"/>
    <property type="evidence" value="ECO:0007669"/>
    <property type="project" value="InterPro"/>
</dbReference>
<keyword evidence="3" id="KW-0813">Transport</keyword>